<keyword evidence="8" id="KW-1185">Reference proteome</keyword>
<evidence type="ECO:0000256" key="5">
    <source>
        <dbReference type="SAM" id="MobiDB-lite"/>
    </source>
</evidence>
<evidence type="ECO:0000256" key="4">
    <source>
        <dbReference type="PROSITE-ProRule" id="PRU00175"/>
    </source>
</evidence>
<reference evidence="7" key="2">
    <citation type="submission" date="2021-12" db="EMBL/GenBank/DDBJ databases">
        <title>Resequencing data analysis of finger millet.</title>
        <authorList>
            <person name="Hatakeyama M."/>
            <person name="Aluri S."/>
            <person name="Balachadran M.T."/>
            <person name="Sivarajan S.R."/>
            <person name="Poveda L."/>
            <person name="Shimizu-Inatsugi R."/>
            <person name="Schlapbach R."/>
            <person name="Sreeman S.M."/>
            <person name="Shimizu K.K."/>
        </authorList>
    </citation>
    <scope>NUCLEOTIDE SEQUENCE</scope>
</reference>
<dbReference type="Proteomes" id="UP001054889">
    <property type="component" value="Unassembled WGS sequence"/>
</dbReference>
<evidence type="ECO:0000313" key="8">
    <source>
        <dbReference type="Proteomes" id="UP001054889"/>
    </source>
</evidence>
<comment type="caution">
    <text evidence="7">The sequence shown here is derived from an EMBL/GenBank/DDBJ whole genome shotgun (WGS) entry which is preliminary data.</text>
</comment>
<organism evidence="7 8">
    <name type="scientific">Eleusine coracana subsp. coracana</name>
    <dbReference type="NCBI Taxonomy" id="191504"/>
    <lineage>
        <taxon>Eukaryota</taxon>
        <taxon>Viridiplantae</taxon>
        <taxon>Streptophyta</taxon>
        <taxon>Embryophyta</taxon>
        <taxon>Tracheophyta</taxon>
        <taxon>Spermatophyta</taxon>
        <taxon>Magnoliopsida</taxon>
        <taxon>Liliopsida</taxon>
        <taxon>Poales</taxon>
        <taxon>Poaceae</taxon>
        <taxon>PACMAD clade</taxon>
        <taxon>Chloridoideae</taxon>
        <taxon>Cynodonteae</taxon>
        <taxon>Eleusininae</taxon>
        <taxon>Eleusine</taxon>
    </lineage>
</organism>
<dbReference type="InterPro" id="IPR001841">
    <property type="entry name" value="Znf_RING"/>
</dbReference>
<dbReference type="PANTHER" id="PTHR45931:SF23">
    <property type="entry name" value="OS12G0134500 PROTEIN"/>
    <property type="match status" value="1"/>
</dbReference>
<evidence type="ECO:0000256" key="1">
    <source>
        <dbReference type="ARBA" id="ARBA00022723"/>
    </source>
</evidence>
<keyword evidence="2 4" id="KW-0863">Zinc-finger</keyword>
<dbReference type="GO" id="GO:0008270">
    <property type="term" value="F:zinc ion binding"/>
    <property type="evidence" value="ECO:0007669"/>
    <property type="project" value="UniProtKB-KW"/>
</dbReference>
<protein>
    <recommendedName>
        <fullName evidence="6">RING-type domain-containing protein</fullName>
    </recommendedName>
</protein>
<dbReference type="EMBL" id="BQKI01000071">
    <property type="protein sequence ID" value="GJN13896.1"/>
    <property type="molecule type" value="Genomic_DNA"/>
</dbReference>
<dbReference type="GO" id="GO:0006511">
    <property type="term" value="P:ubiquitin-dependent protein catabolic process"/>
    <property type="evidence" value="ECO:0007669"/>
    <property type="project" value="TreeGrafter"/>
</dbReference>
<reference evidence="7" key="1">
    <citation type="journal article" date="2018" name="DNA Res.">
        <title>Multiple hybrid de novo genome assembly of finger millet, an orphan allotetraploid crop.</title>
        <authorList>
            <person name="Hatakeyama M."/>
            <person name="Aluri S."/>
            <person name="Balachadran M.T."/>
            <person name="Sivarajan S.R."/>
            <person name="Patrignani A."/>
            <person name="Gruter S."/>
            <person name="Poveda L."/>
            <person name="Shimizu-Inatsugi R."/>
            <person name="Baeten J."/>
            <person name="Francoijs K.J."/>
            <person name="Nataraja K.N."/>
            <person name="Reddy Y.A.N."/>
            <person name="Phadnis S."/>
            <person name="Ravikumar R.L."/>
            <person name="Schlapbach R."/>
            <person name="Sreeman S.M."/>
            <person name="Shimizu K.K."/>
        </authorList>
    </citation>
    <scope>NUCLEOTIDE SEQUENCE</scope>
</reference>
<gene>
    <name evidence="7" type="primary">gb00652</name>
    <name evidence="7" type="ORF">PR202_gb00652</name>
</gene>
<name>A0AAV5DUN6_ELECO</name>
<keyword evidence="3" id="KW-0862">Zinc</keyword>
<dbReference type="GO" id="GO:0061630">
    <property type="term" value="F:ubiquitin protein ligase activity"/>
    <property type="evidence" value="ECO:0007669"/>
    <property type="project" value="TreeGrafter"/>
</dbReference>
<evidence type="ECO:0000256" key="3">
    <source>
        <dbReference type="ARBA" id="ARBA00022833"/>
    </source>
</evidence>
<sequence>MGRAAYVCIGGPLSRSPSLILSPSVCFIPESGDPNGKSINPLRRLRIEEDSRSQIDKSDSNSRDEPDRRLYQEETTIDSSFPDPVSYHFFLWILLLPVQREMDRGEQATSHAGYNLYTVDYGGRRYVVRRRRQPEGFRFYSTLPPAIARNPMVLLDPPPPQTTQSATAANDGAGRRRINKRARVAEATEAAIQGLPEVTMPPAAECAVCLKDFDELDKLRAMPCTHAFHQDCIFRWLRRNATCPLCRHPLSSEAHETA</sequence>
<dbReference type="SUPFAM" id="SSF57850">
    <property type="entry name" value="RING/U-box"/>
    <property type="match status" value="1"/>
</dbReference>
<evidence type="ECO:0000259" key="6">
    <source>
        <dbReference type="PROSITE" id="PS50089"/>
    </source>
</evidence>
<dbReference type="InterPro" id="IPR051834">
    <property type="entry name" value="RING_finger_E3_ligase"/>
</dbReference>
<dbReference type="GO" id="GO:0005634">
    <property type="term" value="C:nucleus"/>
    <property type="evidence" value="ECO:0007669"/>
    <property type="project" value="TreeGrafter"/>
</dbReference>
<feature type="region of interest" description="Disordered" evidence="5">
    <location>
        <begin position="48"/>
        <end position="69"/>
    </location>
</feature>
<dbReference type="AlphaFoldDB" id="A0AAV5DUN6"/>
<dbReference type="Pfam" id="PF13639">
    <property type="entry name" value="zf-RING_2"/>
    <property type="match status" value="1"/>
</dbReference>
<keyword evidence="1" id="KW-0479">Metal-binding</keyword>
<dbReference type="InterPro" id="IPR013083">
    <property type="entry name" value="Znf_RING/FYVE/PHD"/>
</dbReference>
<proteinExistence type="predicted"/>
<dbReference type="Gene3D" id="3.30.40.10">
    <property type="entry name" value="Zinc/RING finger domain, C3HC4 (zinc finger)"/>
    <property type="match status" value="1"/>
</dbReference>
<dbReference type="PANTHER" id="PTHR45931">
    <property type="entry name" value="SI:CH211-59O9.10"/>
    <property type="match status" value="1"/>
</dbReference>
<dbReference type="SMART" id="SM00184">
    <property type="entry name" value="RING"/>
    <property type="match status" value="1"/>
</dbReference>
<feature type="domain" description="RING-type" evidence="6">
    <location>
        <begin position="206"/>
        <end position="247"/>
    </location>
</feature>
<accession>A0AAV5DUN6</accession>
<evidence type="ECO:0000313" key="7">
    <source>
        <dbReference type="EMBL" id="GJN13896.1"/>
    </source>
</evidence>
<evidence type="ECO:0000256" key="2">
    <source>
        <dbReference type="ARBA" id="ARBA00022771"/>
    </source>
</evidence>
<dbReference type="PROSITE" id="PS50089">
    <property type="entry name" value="ZF_RING_2"/>
    <property type="match status" value="1"/>
</dbReference>